<evidence type="ECO:0000313" key="4">
    <source>
        <dbReference type="Proteomes" id="UP000297149"/>
    </source>
</evidence>
<keyword evidence="4" id="KW-1185">Reference proteome</keyword>
<dbReference type="Gene3D" id="3.30.70.940">
    <property type="entry name" value="NusG, N-terminal domain"/>
    <property type="match status" value="1"/>
</dbReference>
<organism evidence="3 4">
    <name type="scientific">Duncaniella dubosii</name>
    <dbReference type="NCBI Taxonomy" id="2518971"/>
    <lineage>
        <taxon>Bacteria</taxon>
        <taxon>Pseudomonadati</taxon>
        <taxon>Bacteroidota</taxon>
        <taxon>Bacteroidia</taxon>
        <taxon>Bacteroidales</taxon>
        <taxon>Muribaculaceae</taxon>
        <taxon>Duncaniella</taxon>
    </lineage>
</organism>
<dbReference type="RefSeq" id="WP_136413509.1">
    <property type="nucleotide sequence ID" value="NZ_CAXHQF010000292.1"/>
</dbReference>
<dbReference type="GO" id="GO:0006354">
    <property type="term" value="P:DNA-templated transcription elongation"/>
    <property type="evidence" value="ECO:0007669"/>
    <property type="project" value="InterPro"/>
</dbReference>
<dbReference type="Proteomes" id="UP000297149">
    <property type="component" value="Chromosome"/>
</dbReference>
<protein>
    <submittedName>
        <fullName evidence="3">UpxY family transcription antiterminator</fullName>
    </submittedName>
</protein>
<reference evidence="4" key="1">
    <citation type="submission" date="2019-02" db="EMBL/GenBank/DDBJ databases">
        <title>Isolation and identification of novel species under the genus Muribaculum.</title>
        <authorList>
            <person name="Miyake S."/>
            <person name="Ding Y."/>
            <person name="Low A."/>
            <person name="Soh M."/>
            <person name="Seedorf H."/>
        </authorList>
    </citation>
    <scope>NUCLEOTIDE SEQUENCE [LARGE SCALE GENOMIC DNA]</scope>
    <source>
        <strain evidence="4">H5</strain>
    </source>
</reference>
<evidence type="ECO:0000313" key="3">
    <source>
        <dbReference type="EMBL" id="QCD40992.1"/>
    </source>
</evidence>
<evidence type="ECO:0000256" key="1">
    <source>
        <dbReference type="ARBA" id="ARBA00023163"/>
    </source>
</evidence>
<dbReference type="KEGG" id="ddb:E7747_00950"/>
<dbReference type="InterPro" id="IPR036735">
    <property type="entry name" value="NGN_dom_sf"/>
</dbReference>
<dbReference type="NCBIfam" id="NF033644">
    <property type="entry name" value="antiterm_UpxY"/>
    <property type="match status" value="1"/>
</dbReference>
<accession>A0A4P7VZV7</accession>
<proteinExistence type="predicted"/>
<name>A0A4P7VZV7_9BACT</name>
<gene>
    <name evidence="3" type="ORF">E7747_00950</name>
</gene>
<keyword evidence="1" id="KW-0804">Transcription</keyword>
<feature type="domain" description="NusG-like N-terminal" evidence="2">
    <location>
        <begin position="7"/>
        <end position="105"/>
    </location>
</feature>
<dbReference type="Pfam" id="PF02357">
    <property type="entry name" value="NusG"/>
    <property type="match status" value="1"/>
</dbReference>
<dbReference type="EMBL" id="CP039396">
    <property type="protein sequence ID" value="QCD40992.1"/>
    <property type="molecule type" value="Genomic_DNA"/>
</dbReference>
<evidence type="ECO:0000259" key="2">
    <source>
        <dbReference type="Pfam" id="PF02357"/>
    </source>
</evidence>
<sequence length="181" mass="20528">MPVEEAQWFAMRDLTRPNAKMPAFRMLSERGFEVFTPMVTKLSVNPAGKKLRLHVPAIHDLLFVHSTTSALDPIVEHTPTLQYRYAKGLGYRVPMTVRTAEMARFIFAASLTESPQYYQPSEITPDMYGRRVRIIGGPMDGYEGFLLKARGTRKRRLIVNLDTFLALAVEVAPEFIALLPD</sequence>
<dbReference type="InterPro" id="IPR006645">
    <property type="entry name" value="NGN-like_dom"/>
</dbReference>
<dbReference type="CDD" id="cd09895">
    <property type="entry name" value="NGN_SP_UpxY"/>
    <property type="match status" value="1"/>
</dbReference>
<dbReference type="AlphaFoldDB" id="A0A4P7VZV7"/>